<evidence type="ECO:0000256" key="3">
    <source>
        <dbReference type="SAM" id="MobiDB-lite"/>
    </source>
</evidence>
<dbReference type="Proteomes" id="UP000193685">
    <property type="component" value="Unassembled WGS sequence"/>
</dbReference>
<dbReference type="EMBL" id="MCFI01000012">
    <property type="protein sequence ID" value="ORY80922.1"/>
    <property type="molecule type" value="Genomic_DNA"/>
</dbReference>
<dbReference type="GO" id="GO:0006086">
    <property type="term" value="P:pyruvate decarboxylation to acetyl-CoA"/>
    <property type="evidence" value="ECO:0007669"/>
    <property type="project" value="InterPro"/>
</dbReference>
<dbReference type="PANTHER" id="PTHR23151">
    <property type="entry name" value="DIHYDROLIPOAMIDE ACETYL/SUCCINYL-TRANSFERASE-RELATED"/>
    <property type="match status" value="1"/>
</dbReference>
<feature type="domain" description="Lipoyl-binding" evidence="4">
    <location>
        <begin position="1"/>
        <end position="72"/>
    </location>
</feature>
<reference evidence="6 7" key="1">
    <citation type="submission" date="2016-07" db="EMBL/GenBank/DDBJ databases">
        <title>Pervasive Adenine N6-methylation of Active Genes in Fungi.</title>
        <authorList>
            <consortium name="DOE Joint Genome Institute"/>
            <person name="Mondo S.J."/>
            <person name="Dannebaum R.O."/>
            <person name="Kuo R.C."/>
            <person name="Labutti K."/>
            <person name="Haridas S."/>
            <person name="Kuo A."/>
            <person name="Salamov A."/>
            <person name="Ahrendt S.R."/>
            <person name="Lipzen A."/>
            <person name="Sullivan W."/>
            <person name="Andreopoulos W.B."/>
            <person name="Clum A."/>
            <person name="Lindquist E."/>
            <person name="Daum C."/>
            <person name="Ramamoorthy G.K."/>
            <person name="Gryganskyi A."/>
            <person name="Culley D."/>
            <person name="Magnuson J.K."/>
            <person name="James T.Y."/>
            <person name="O'Malley M.A."/>
            <person name="Stajich J.E."/>
            <person name="Spatafora J.W."/>
            <person name="Visel A."/>
            <person name="Grigoriev I.V."/>
        </authorList>
    </citation>
    <scope>NUCLEOTIDE SEQUENCE [LARGE SCALE GENOMIC DNA]</scope>
    <source>
        <strain evidence="6 7">12-1054</strain>
    </source>
</reference>
<feature type="compositionally biased region" description="Basic and acidic residues" evidence="3">
    <location>
        <begin position="99"/>
        <end position="109"/>
    </location>
</feature>
<dbReference type="GO" id="GO:0004742">
    <property type="term" value="F:dihydrolipoyllysine-residue acetyltransferase activity"/>
    <property type="evidence" value="ECO:0007669"/>
    <property type="project" value="TreeGrafter"/>
</dbReference>
<dbReference type="InterPro" id="IPR036625">
    <property type="entry name" value="E3-bd_dom_sf"/>
</dbReference>
<evidence type="ECO:0000313" key="6">
    <source>
        <dbReference type="EMBL" id="ORY80922.1"/>
    </source>
</evidence>
<feature type="region of interest" description="Disordered" evidence="3">
    <location>
        <begin position="98"/>
        <end position="119"/>
    </location>
</feature>
<dbReference type="PROSITE" id="PS50968">
    <property type="entry name" value="BIOTINYL_LIPOYL"/>
    <property type="match status" value="1"/>
</dbReference>
<dbReference type="Gene3D" id="2.40.50.100">
    <property type="match status" value="1"/>
</dbReference>
<dbReference type="GeneID" id="63787923"/>
<keyword evidence="7" id="KW-1185">Reference proteome</keyword>
<dbReference type="Pfam" id="PF00364">
    <property type="entry name" value="Biotin_lipoyl"/>
    <property type="match status" value="1"/>
</dbReference>
<dbReference type="Gene3D" id="4.10.320.10">
    <property type="entry name" value="E3-binding domain"/>
    <property type="match status" value="1"/>
</dbReference>
<comment type="caution">
    <text evidence="6">The sequence shown here is derived from an EMBL/GenBank/DDBJ whole genome shotgun (WGS) entry which is preliminary data.</text>
</comment>
<dbReference type="InterPro" id="IPR011053">
    <property type="entry name" value="Single_hybrid_motif"/>
</dbReference>
<dbReference type="FunFam" id="2.40.50.100:FF:000010">
    <property type="entry name" value="Acetyltransferase component of pyruvate dehydrogenase complex"/>
    <property type="match status" value="1"/>
</dbReference>
<dbReference type="CDD" id="cd06849">
    <property type="entry name" value="lipoyl_domain"/>
    <property type="match status" value="1"/>
</dbReference>
<dbReference type="PROSITE" id="PS51826">
    <property type="entry name" value="PSBD"/>
    <property type="match status" value="1"/>
</dbReference>
<dbReference type="OrthoDB" id="202158at2759"/>
<dbReference type="InterPro" id="IPR045257">
    <property type="entry name" value="E2/Pdx1"/>
</dbReference>
<dbReference type="GO" id="GO:0045254">
    <property type="term" value="C:pyruvate dehydrogenase complex"/>
    <property type="evidence" value="ECO:0007669"/>
    <property type="project" value="InterPro"/>
</dbReference>
<evidence type="ECO:0008006" key="8">
    <source>
        <dbReference type="Google" id="ProtNLM"/>
    </source>
</evidence>
<dbReference type="STRING" id="56484.A0A1Y2FAH1"/>
<comment type="similarity">
    <text evidence="1">Belongs to the 2-oxoacid dehydrogenase family.</text>
</comment>
<protein>
    <recommendedName>
        <fullName evidence="8">Single hybrid motif-containing protein</fullName>
    </recommendedName>
</protein>
<evidence type="ECO:0000256" key="2">
    <source>
        <dbReference type="ARBA" id="ARBA00022823"/>
    </source>
</evidence>
<dbReference type="RefSeq" id="XP_040724567.1">
    <property type="nucleotide sequence ID" value="XM_040871324.1"/>
</dbReference>
<dbReference type="SUPFAM" id="SSF51230">
    <property type="entry name" value="Single hybrid motif"/>
    <property type="match status" value="1"/>
</dbReference>
<proteinExistence type="inferred from homology"/>
<keyword evidence="2" id="KW-0450">Lipoyl</keyword>
<evidence type="ECO:0000259" key="5">
    <source>
        <dbReference type="PROSITE" id="PS51826"/>
    </source>
</evidence>
<dbReference type="InterPro" id="IPR004167">
    <property type="entry name" value="PSBD"/>
</dbReference>
<feature type="domain" description="Peripheral subunit-binding (PSBD)" evidence="5">
    <location>
        <begin position="135"/>
        <end position="173"/>
    </location>
</feature>
<dbReference type="InterPro" id="IPR000089">
    <property type="entry name" value="Biotin_lipoyl"/>
</dbReference>
<evidence type="ECO:0000256" key="1">
    <source>
        <dbReference type="ARBA" id="ARBA00007317"/>
    </source>
</evidence>
<sequence>MPAMSPTMTEGNIASWKVAEGASYAAGDVILEIETDKATMDVEAQDDGVLAKILVQDGSKAVQVGTSIAVMAEPGDDLASLKMPERTAVTESNIVKSDSAVEKAEKPVETKQANAPTPHVSHTAYDSLVNQDGSPLLPSVIATMRKLGLTEIKDIKPTGPKGRLLKGDVLAFAKKIDQDAPAKLQQEAEKRGKLDLSNIKKAAPVQKPETQAAAQAMEVEDDKIVELTRSVDLSELILLAEKLSEDSRVHISVKQLAAKAARRALQDVPAFGLTERSQDDLLFDEIVGTSAYNNAVYEPEPLEGPSERRALDLDASEYLESSFIELPEQANIDGILSLQAVQVEDPLASAPANYDILDFLADKPLPAPSQAMQSTSRSSVVASLHFREGSINPRTASIYLDRVSQYIESPVHLML</sequence>
<organism evidence="6 7">
    <name type="scientific">Protomyces lactucae-debilis</name>
    <dbReference type="NCBI Taxonomy" id="2754530"/>
    <lineage>
        <taxon>Eukaryota</taxon>
        <taxon>Fungi</taxon>
        <taxon>Dikarya</taxon>
        <taxon>Ascomycota</taxon>
        <taxon>Taphrinomycotina</taxon>
        <taxon>Taphrinomycetes</taxon>
        <taxon>Taphrinales</taxon>
        <taxon>Protomycetaceae</taxon>
        <taxon>Protomyces</taxon>
    </lineage>
</organism>
<name>A0A1Y2FAH1_PROLT</name>
<gene>
    <name evidence="6" type="ORF">BCR37DRAFT_393566</name>
</gene>
<dbReference type="AlphaFoldDB" id="A0A1Y2FAH1"/>
<accession>A0A1Y2FAH1</accession>
<dbReference type="PANTHER" id="PTHR23151:SF82">
    <property type="entry name" value="PYRUVATE DEHYDROGENASE COMPLEX PROTEIN X COMPONENT, MITOCHONDRIAL"/>
    <property type="match status" value="1"/>
</dbReference>
<evidence type="ECO:0000259" key="4">
    <source>
        <dbReference type="PROSITE" id="PS50968"/>
    </source>
</evidence>
<dbReference type="SUPFAM" id="SSF47005">
    <property type="entry name" value="Peripheral subunit-binding domain of 2-oxo acid dehydrogenase complex"/>
    <property type="match status" value="1"/>
</dbReference>
<evidence type="ECO:0000313" key="7">
    <source>
        <dbReference type="Proteomes" id="UP000193685"/>
    </source>
</evidence>